<reference evidence="9 10" key="1">
    <citation type="submission" date="2020-08" db="EMBL/GenBank/DDBJ databases">
        <title>Sequencing the genomes of 1000 actinobacteria strains.</title>
        <authorList>
            <person name="Klenk H.-P."/>
        </authorList>
    </citation>
    <scope>NUCLEOTIDE SEQUENCE [LARGE SCALE GENOMIC DNA]</scope>
    <source>
        <strain evidence="9 10">DSM 22826</strain>
    </source>
</reference>
<keyword evidence="10" id="KW-1185">Reference proteome</keyword>
<evidence type="ECO:0000256" key="4">
    <source>
        <dbReference type="ARBA" id="ARBA00023139"/>
    </source>
</evidence>
<evidence type="ECO:0000256" key="5">
    <source>
        <dbReference type="ARBA" id="ARBA00023288"/>
    </source>
</evidence>
<keyword evidence="5 6" id="KW-0449">Lipoprotein</keyword>
<evidence type="ECO:0000313" key="10">
    <source>
        <dbReference type="Proteomes" id="UP000523000"/>
    </source>
</evidence>
<dbReference type="Proteomes" id="UP000523000">
    <property type="component" value="Unassembled WGS sequence"/>
</dbReference>
<sequence length="275" mass="29670">MRKKLVLALSGVAALFALTACGGASAAPEAGAALDPANPVELKIGASPVPQAQILEYVNENLAKDAGIKLNIVEFDDYILPNQQLAAGELDANYFQHLPYLEDQIKTQGYEFSHGTGIHLEPYRAYSNKHKDLASIPDGATVVITSDVSNQTRALQLLADNGLLKDVPADASVVSLTDEQNPKGLKFEETDPAIVVNQLKDPKADLAIINGNFAIQAGLKPADALFSEKIEGNPYANLLVWNTKDDGNKAIAKLEELLHSQQVQDYIKKTWPELS</sequence>
<evidence type="ECO:0000256" key="8">
    <source>
        <dbReference type="SAM" id="SignalP"/>
    </source>
</evidence>
<dbReference type="PANTHER" id="PTHR30429">
    <property type="entry name" value="D-METHIONINE-BINDING LIPOPROTEIN METQ"/>
    <property type="match status" value="1"/>
</dbReference>
<protein>
    <recommendedName>
        <fullName evidence="6">Lipoprotein</fullName>
    </recommendedName>
</protein>
<dbReference type="SUPFAM" id="SSF53850">
    <property type="entry name" value="Periplasmic binding protein-like II"/>
    <property type="match status" value="1"/>
</dbReference>
<organism evidence="9 10">
    <name type="scientific">Paeniglutamicibacter cryotolerans</name>
    <dbReference type="NCBI Taxonomy" id="670079"/>
    <lineage>
        <taxon>Bacteria</taxon>
        <taxon>Bacillati</taxon>
        <taxon>Actinomycetota</taxon>
        <taxon>Actinomycetes</taxon>
        <taxon>Micrococcales</taxon>
        <taxon>Micrococcaceae</taxon>
        <taxon>Paeniglutamicibacter</taxon>
    </lineage>
</organism>
<gene>
    <name evidence="9" type="ORF">E9229_002800</name>
</gene>
<feature type="lipid moiety-binding region" description="S-diacylglycerol cysteine" evidence="7">
    <location>
        <position position="21"/>
    </location>
</feature>
<evidence type="ECO:0000256" key="6">
    <source>
        <dbReference type="PIRNR" id="PIRNR002854"/>
    </source>
</evidence>
<keyword evidence="3" id="KW-0472">Membrane</keyword>
<feature type="chain" id="PRO_5032523103" description="Lipoprotein" evidence="8">
    <location>
        <begin position="27"/>
        <end position="275"/>
    </location>
</feature>
<evidence type="ECO:0000313" key="9">
    <source>
        <dbReference type="EMBL" id="MBB2996553.1"/>
    </source>
</evidence>
<evidence type="ECO:0000256" key="2">
    <source>
        <dbReference type="ARBA" id="ARBA00022729"/>
    </source>
</evidence>
<dbReference type="GO" id="GO:0016020">
    <property type="term" value="C:membrane"/>
    <property type="evidence" value="ECO:0007669"/>
    <property type="project" value="UniProtKB-SubCell"/>
</dbReference>
<dbReference type="RefSeq" id="WP_183512113.1">
    <property type="nucleotide sequence ID" value="NZ_BAABGK010000033.1"/>
</dbReference>
<dbReference type="PANTHER" id="PTHR30429:SF0">
    <property type="entry name" value="METHIONINE-BINDING LIPOPROTEIN METQ"/>
    <property type="match status" value="1"/>
</dbReference>
<dbReference type="Pfam" id="PF03180">
    <property type="entry name" value="Lipoprotein_9"/>
    <property type="match status" value="1"/>
</dbReference>
<proteinExistence type="inferred from homology"/>
<accession>A0A839QLS1</accession>
<dbReference type="EMBL" id="JACHVS010000002">
    <property type="protein sequence ID" value="MBB2996553.1"/>
    <property type="molecule type" value="Genomic_DNA"/>
</dbReference>
<keyword evidence="2 8" id="KW-0732">Signal</keyword>
<evidence type="ECO:0000256" key="3">
    <source>
        <dbReference type="ARBA" id="ARBA00023136"/>
    </source>
</evidence>
<dbReference type="PROSITE" id="PS51257">
    <property type="entry name" value="PROKAR_LIPOPROTEIN"/>
    <property type="match status" value="1"/>
</dbReference>
<keyword evidence="4" id="KW-0564">Palmitate</keyword>
<feature type="signal peptide" evidence="8">
    <location>
        <begin position="1"/>
        <end position="26"/>
    </location>
</feature>
<dbReference type="Gene3D" id="3.40.190.10">
    <property type="entry name" value="Periplasmic binding protein-like II"/>
    <property type="match status" value="2"/>
</dbReference>
<dbReference type="AlphaFoldDB" id="A0A839QLS1"/>
<name>A0A839QLS1_9MICC</name>
<dbReference type="InterPro" id="IPR004872">
    <property type="entry name" value="Lipoprotein_NlpA"/>
</dbReference>
<comment type="similarity">
    <text evidence="6">Belongs to the nlpA lipoprotein family.</text>
</comment>
<evidence type="ECO:0000256" key="7">
    <source>
        <dbReference type="PIRSR" id="PIRSR002854-1"/>
    </source>
</evidence>
<dbReference type="PIRSF" id="PIRSF002854">
    <property type="entry name" value="MetQ"/>
    <property type="match status" value="1"/>
</dbReference>
<comment type="caution">
    <text evidence="9">The sequence shown here is derived from an EMBL/GenBank/DDBJ whole genome shotgun (WGS) entry which is preliminary data.</text>
</comment>
<comment type="subcellular location">
    <subcellularLocation>
        <location evidence="1">Membrane</location>
        <topology evidence="1">Lipid-anchor</topology>
    </subcellularLocation>
</comment>
<evidence type="ECO:0000256" key="1">
    <source>
        <dbReference type="ARBA" id="ARBA00004635"/>
    </source>
</evidence>